<dbReference type="Proteomes" id="UP000321234">
    <property type="component" value="Unassembled WGS sequence"/>
</dbReference>
<dbReference type="InterPro" id="IPR012318">
    <property type="entry name" value="HTH_CRP"/>
</dbReference>
<dbReference type="InterPro" id="IPR036388">
    <property type="entry name" value="WH-like_DNA-bd_sf"/>
</dbReference>
<dbReference type="Pfam" id="PF13412">
    <property type="entry name" value="HTH_24"/>
    <property type="match status" value="1"/>
</dbReference>
<dbReference type="EMBL" id="VKAC01000014">
    <property type="protein sequence ID" value="TXR52396.1"/>
    <property type="molecule type" value="Genomic_DNA"/>
</dbReference>
<dbReference type="AlphaFoldDB" id="A0A5C8Z645"/>
<dbReference type="SUPFAM" id="SSF46785">
    <property type="entry name" value="Winged helix' DNA-binding domain"/>
    <property type="match status" value="2"/>
</dbReference>
<dbReference type="Gene3D" id="1.10.10.10">
    <property type="entry name" value="Winged helix-like DNA-binding domain superfamily/Winged helix DNA-binding domain"/>
    <property type="match status" value="2"/>
</dbReference>
<sequence length="421" mass="45196">MTGPVAPRHPATTTLTSDAAVSTAPPRTAVLQRTTPVTVRALSEPMTALLRDGTGLDRYASRSEAVMATAVAAVNAGWDEETWRLALEGACEEIAAWAATQIRQGRSRQRSAGDAERHLSTTWRNAVARVAERPPTGDHFTVQAELAEIDLTISAHPHLWGKASGPSDRAVLQVLLAIAREACTLTPSASTRQVSEHANVSPTTVTNALRRLAKAGWVRQDSPAQGTLAPTWRLLRPEDLPAPAPEVAAVLENLPVLPLAAALGRTSVRAHDAFSHSIHGGLGRIAARLVDLLDPTGAQRLTAAQLQALSGLHRRTVTKHVRALALAGLVEVDHRGVRRVLETDAAAAAEHLDDVAGELGSTGVVARRKARHAAQREAFTLWRVDFDARRGWRVERGLYRPEQPQLFAGPPRARVPSQRAA</sequence>
<comment type="caution">
    <text evidence="3">The sequence shown here is derived from an EMBL/GenBank/DDBJ whole genome shotgun (WGS) entry which is preliminary data.</text>
</comment>
<feature type="region of interest" description="Disordered" evidence="1">
    <location>
        <begin position="1"/>
        <end position="25"/>
    </location>
</feature>
<feature type="domain" description="HTH crp-type" evidence="2">
    <location>
        <begin position="289"/>
        <end position="342"/>
    </location>
</feature>
<feature type="domain" description="HTH crp-type" evidence="2">
    <location>
        <begin position="181"/>
        <end position="230"/>
    </location>
</feature>
<organism evidence="3 4">
    <name type="scientific">Quadrisphaera setariae</name>
    <dbReference type="NCBI Taxonomy" id="2593304"/>
    <lineage>
        <taxon>Bacteria</taxon>
        <taxon>Bacillati</taxon>
        <taxon>Actinomycetota</taxon>
        <taxon>Actinomycetes</taxon>
        <taxon>Kineosporiales</taxon>
        <taxon>Kineosporiaceae</taxon>
        <taxon>Quadrisphaera</taxon>
    </lineage>
</organism>
<gene>
    <name evidence="3" type="ORF">FMM08_19505</name>
</gene>
<dbReference type="GO" id="GO:0003677">
    <property type="term" value="F:DNA binding"/>
    <property type="evidence" value="ECO:0007669"/>
    <property type="project" value="InterPro"/>
</dbReference>
<dbReference type="InterPro" id="IPR036390">
    <property type="entry name" value="WH_DNA-bd_sf"/>
</dbReference>
<reference evidence="3 4" key="1">
    <citation type="submission" date="2019-07" db="EMBL/GenBank/DDBJ databases">
        <title>Quadrisphaera sp. strain DD2A genome sequencing and assembly.</title>
        <authorList>
            <person name="Kim I."/>
        </authorList>
    </citation>
    <scope>NUCLEOTIDE SEQUENCE [LARGE SCALE GENOMIC DNA]</scope>
    <source>
        <strain evidence="3 4">DD2A</strain>
    </source>
</reference>
<evidence type="ECO:0000256" key="1">
    <source>
        <dbReference type="SAM" id="MobiDB-lite"/>
    </source>
</evidence>
<dbReference type="SMART" id="SM00419">
    <property type="entry name" value="HTH_CRP"/>
    <property type="match status" value="2"/>
</dbReference>
<dbReference type="OrthoDB" id="3211423at2"/>
<feature type="compositionally biased region" description="Polar residues" evidence="1">
    <location>
        <begin position="11"/>
        <end position="20"/>
    </location>
</feature>
<evidence type="ECO:0000313" key="4">
    <source>
        <dbReference type="Proteomes" id="UP000321234"/>
    </source>
</evidence>
<name>A0A5C8Z645_9ACTN</name>
<evidence type="ECO:0000259" key="2">
    <source>
        <dbReference type="SMART" id="SM00419"/>
    </source>
</evidence>
<keyword evidence="4" id="KW-1185">Reference proteome</keyword>
<dbReference type="GO" id="GO:0006355">
    <property type="term" value="P:regulation of DNA-templated transcription"/>
    <property type="evidence" value="ECO:0007669"/>
    <property type="project" value="InterPro"/>
</dbReference>
<accession>A0A5C8Z645</accession>
<protein>
    <submittedName>
        <fullName evidence="3">Winged helix-turn-helix transcriptional regulator</fullName>
    </submittedName>
</protein>
<evidence type="ECO:0000313" key="3">
    <source>
        <dbReference type="EMBL" id="TXR52396.1"/>
    </source>
</evidence>
<dbReference type="RefSeq" id="WP_139713927.1">
    <property type="nucleotide sequence ID" value="NZ_VKAC01000014.1"/>
</dbReference>
<proteinExistence type="predicted"/>